<evidence type="ECO:0000313" key="11">
    <source>
        <dbReference type="RefSeq" id="XP_015189295.1"/>
    </source>
</evidence>
<dbReference type="RefSeq" id="XP_015189295.1">
    <property type="nucleotide sequence ID" value="XM_015333809.1"/>
</dbReference>
<dbReference type="CDD" id="cd02440">
    <property type="entry name" value="AdoMet_MTases"/>
    <property type="match status" value="1"/>
</dbReference>
<evidence type="ECO:0000256" key="2">
    <source>
        <dbReference type="ARBA" id="ARBA00022679"/>
    </source>
</evidence>
<evidence type="ECO:0000256" key="7">
    <source>
        <dbReference type="SAM" id="Coils"/>
    </source>
</evidence>
<sequence length="1409" mass="161501">MEAAMIGGEDYKVLDECLEEEDTLNTLDHLNQMEVEEENDSQNYIGTEISNNENKQSVAKSLSENITESIDTNDNMQSEAESLSENITESIDTNDNMQSEAESLSENITESINSNENKQTDAEKLSENNICKNQKEITEASITPIDISPSNVETKIPKKIETHWYEKKLTEKLDTIKERMCKLARVLENSYPSYKTWLDYTEKLNGSPLCKLEPPRRWPLDKHHTNRWKFNCSRISVEVSEKGDGSLHSKEKVWQVEPAEAWGVSKHTIPEIPPFVLRAVKIFEDFLQNAQQADEALLSEQFSSDTCIEIDQKNETKPRWLWLIVRCNSSEEIMLFVTGKNISRSTMDHLKQVYESGPGENCNVKSIYCETIFNKSNDTVASNTTFVVGSEVLDEVVGGIKVQLAPKTNFWTNPVGAENVAKTVIELLEPTLKTTVLEVGCGFGLIGLMIASKCRKVIGVDSLSQIEEAEMTCELNNINNASFIVGSSSEVTNVITNVLRNCKASAIINTSTNVGRATDLMICLRKIFSLKRLVMITTLTKQTVRAIIELVRPGNRNMGNPFIPVKAYLVDTLPIGPHFEIVILMERQPMYNQLLFLGALQETSSSNNTELAASLFNKRKINQQKLVDKKTRFNRSKAKLRGKRLHSPERNEGPAKKFDRKSDKTVAKKSRRGDWSRRKSKVEEGSELRINPMNEKKVRENIDRIDLRKKLSNNRIDPEIINKVKEQQAILDAAKEKLSGSSAAVDITTAKELQDMLNMVLEQTNRLQSQLPRSVWDRIAPPDTTGHSTDIKDNQSDPLLKGRYIQEIGTKDILITKENEKFLEIDKEKVIKPMYRKYKNIDPIKPNLFVPLNNDTPILNRSLRKSSEHYHGSDCRKHNFDEISWNKNKDFDKPCWCKSSSTRKRTPSPMRKHTSPLRHRLSPSRRFSPKRPLLSPPRRPLSPPRKHISPLRRPISPFRSHNTLIDRSYSPSNRSISGSRRTLTPPRRAFSPLMHQVSPRRHMSPPKQYTSSMRASMTSPRKEMSPIRNQEAIEKIHYLSSSGRRIHSSSLDPQAIYQDILLYQERQQSPMRVESSFRVVSNPMYDLNRHNTPPDEWDIPSRGAIEQSTSHPSNKIPNKSWCDERQSSNSNGNQQASNVNRYRNSTVTQDKWNIKNSSQDNVRISVGEDMWNTKPSSVMQGSKDAWTTNFDNRWSGSSSLSLNNDNWGIQGKESFSSREESLMDKNKSRWTGLRINMDVRDHKGDKDDWDDLPEDAIDPWSDDNSISQKEKRWYIIRKSIGPLHSSEPRIPSSWEREHEMMDSWSNQKDNWQNKGQSAGTSKSLWESNNNQNQRDERWMDISKKSQSPAFHSKNTLGMSWQQQPVLNLQAQRSSTTDHFNPFKTAKNQSECESFLRSQNDRTPPREYRD</sequence>
<evidence type="ECO:0000313" key="10">
    <source>
        <dbReference type="RefSeq" id="XP_015189294.1"/>
    </source>
</evidence>
<dbReference type="PANTHER" id="PTHR45904:SF1">
    <property type="entry name" value="TRNA (URACIL-5-)-METHYLTRANSFERASE HOMOLOG B"/>
    <property type="match status" value="1"/>
</dbReference>
<dbReference type="GeneID" id="107073246"/>
<feature type="region of interest" description="Disordered" evidence="8">
    <location>
        <begin position="1085"/>
        <end position="1140"/>
    </location>
</feature>
<dbReference type="SUPFAM" id="SSF53335">
    <property type="entry name" value="S-adenosyl-L-methionine-dependent methyltransferases"/>
    <property type="match status" value="1"/>
</dbReference>
<feature type="compositionally biased region" description="Polar residues" evidence="8">
    <location>
        <begin position="959"/>
        <end position="982"/>
    </location>
</feature>
<dbReference type="Gene3D" id="2.40.50.1070">
    <property type="match status" value="1"/>
</dbReference>
<dbReference type="InterPro" id="IPR045850">
    <property type="entry name" value="TRM2_met"/>
</dbReference>
<comment type="similarity">
    <text evidence="6">Belongs to the class I-like SAM-binding methyltransferase superfamily. RNA M5U methyltransferase family.</text>
</comment>
<feature type="coiled-coil region" evidence="7">
    <location>
        <begin position="66"/>
        <end position="114"/>
    </location>
</feature>
<organism evidence="9 11">
    <name type="scientific">Polistes dominula</name>
    <name type="common">European paper wasp</name>
    <name type="synonym">Vespa dominula</name>
    <dbReference type="NCBI Taxonomy" id="743375"/>
    <lineage>
        <taxon>Eukaryota</taxon>
        <taxon>Metazoa</taxon>
        <taxon>Ecdysozoa</taxon>
        <taxon>Arthropoda</taxon>
        <taxon>Hexapoda</taxon>
        <taxon>Insecta</taxon>
        <taxon>Pterygota</taxon>
        <taxon>Neoptera</taxon>
        <taxon>Endopterygota</taxon>
        <taxon>Hymenoptera</taxon>
        <taxon>Apocrita</taxon>
        <taxon>Aculeata</taxon>
        <taxon>Vespoidea</taxon>
        <taxon>Vespidae</taxon>
        <taxon>Polistinae</taxon>
        <taxon>Polistini</taxon>
        <taxon>Polistes</taxon>
    </lineage>
</organism>
<name>A0ABM1JA07_POLDO</name>
<dbReference type="EC" id="2.1.1.35" evidence="4"/>
<gene>
    <name evidence="10 11" type="primary">LOC107073246</name>
</gene>
<feature type="region of interest" description="Disordered" evidence="8">
    <location>
        <begin position="1371"/>
        <end position="1409"/>
    </location>
</feature>
<feature type="compositionally biased region" description="Polar residues" evidence="8">
    <location>
        <begin position="1007"/>
        <end position="1019"/>
    </location>
</feature>
<keyword evidence="1 6" id="KW-0489">Methyltransferase</keyword>
<dbReference type="InterPro" id="IPR029063">
    <property type="entry name" value="SAM-dependent_MTases_sf"/>
</dbReference>
<reference evidence="10 11" key="1">
    <citation type="submission" date="2025-05" db="UniProtKB">
        <authorList>
            <consortium name="RefSeq"/>
        </authorList>
    </citation>
    <scope>IDENTIFICATION</scope>
    <source>
        <tissue evidence="10 11">Whole body</tissue>
    </source>
</reference>
<feature type="compositionally biased region" description="Basic and acidic residues" evidence="8">
    <location>
        <begin position="1398"/>
        <end position="1409"/>
    </location>
</feature>
<keyword evidence="2 6" id="KW-0808">Transferase</keyword>
<feature type="region of interest" description="Disordered" evidence="8">
    <location>
        <begin position="896"/>
        <end position="1025"/>
    </location>
</feature>
<evidence type="ECO:0000313" key="9">
    <source>
        <dbReference type="Proteomes" id="UP000694924"/>
    </source>
</evidence>
<feature type="compositionally biased region" description="Basic residues" evidence="8">
    <location>
        <begin position="901"/>
        <end position="929"/>
    </location>
</feature>
<dbReference type="InterPro" id="IPR010280">
    <property type="entry name" value="U5_MeTrfase_fam"/>
</dbReference>
<evidence type="ECO:0000256" key="1">
    <source>
        <dbReference type="ARBA" id="ARBA00022603"/>
    </source>
</evidence>
<protein>
    <recommendedName>
        <fullName evidence="4">tRNA (uracil(54)-C(5))-methyltransferase</fullName>
        <ecNumber evidence="4">2.1.1.35</ecNumber>
    </recommendedName>
</protein>
<feature type="compositionally biased region" description="Polar residues" evidence="8">
    <location>
        <begin position="1385"/>
        <end position="1397"/>
    </location>
</feature>
<evidence type="ECO:0000256" key="6">
    <source>
        <dbReference type="PROSITE-ProRule" id="PRU01024"/>
    </source>
</evidence>
<evidence type="ECO:0000256" key="5">
    <source>
        <dbReference type="ARBA" id="ARBA00047278"/>
    </source>
</evidence>
<feature type="region of interest" description="Disordered" evidence="8">
    <location>
        <begin position="632"/>
        <end position="686"/>
    </location>
</feature>
<feature type="compositionally biased region" description="Basic and acidic residues" evidence="8">
    <location>
        <begin position="646"/>
        <end position="686"/>
    </location>
</feature>
<dbReference type="PANTHER" id="PTHR45904">
    <property type="entry name" value="TRNA (URACIL-5-)-METHYLTRANSFERASE"/>
    <property type="match status" value="1"/>
</dbReference>
<evidence type="ECO:0000256" key="8">
    <source>
        <dbReference type="SAM" id="MobiDB-lite"/>
    </source>
</evidence>
<dbReference type="Proteomes" id="UP000694924">
    <property type="component" value="Unplaced"/>
</dbReference>
<feature type="compositionally biased region" description="Polar residues" evidence="8">
    <location>
        <begin position="1306"/>
        <end position="1332"/>
    </location>
</feature>
<evidence type="ECO:0000256" key="4">
    <source>
        <dbReference type="ARBA" id="ARBA00033763"/>
    </source>
</evidence>
<feature type="compositionally biased region" description="Low complexity" evidence="8">
    <location>
        <begin position="1127"/>
        <end position="1138"/>
    </location>
</feature>
<keyword evidence="3 6" id="KW-0949">S-adenosyl-L-methionine</keyword>
<comment type="caution">
    <text evidence="6">Lacks conserved residue(s) required for the propagation of feature annotation.</text>
</comment>
<feature type="compositionally biased region" description="Basic residues" evidence="8">
    <location>
        <begin position="632"/>
        <end position="645"/>
    </location>
</feature>
<keyword evidence="7" id="KW-0175">Coiled coil</keyword>
<dbReference type="RefSeq" id="XP_015189294.1">
    <property type="nucleotide sequence ID" value="XM_015333808.1"/>
</dbReference>
<feature type="compositionally biased region" description="Pro residues" evidence="8">
    <location>
        <begin position="934"/>
        <end position="943"/>
    </location>
</feature>
<evidence type="ECO:0000256" key="3">
    <source>
        <dbReference type="ARBA" id="ARBA00022691"/>
    </source>
</evidence>
<keyword evidence="9" id="KW-1185">Reference proteome</keyword>
<dbReference type="PROSITE" id="PS51687">
    <property type="entry name" value="SAM_MT_RNA_M5U"/>
    <property type="match status" value="1"/>
</dbReference>
<feature type="region of interest" description="Disordered" evidence="8">
    <location>
        <begin position="1306"/>
        <end position="1336"/>
    </location>
</feature>
<feature type="binding site" evidence="6">
    <location>
        <position position="461"/>
    </location>
    <ligand>
        <name>S-adenosyl-L-methionine</name>
        <dbReference type="ChEBI" id="CHEBI:59789"/>
    </ligand>
</feature>
<feature type="compositionally biased region" description="Polar residues" evidence="8">
    <location>
        <begin position="1106"/>
        <end position="1117"/>
    </location>
</feature>
<comment type="catalytic activity">
    <reaction evidence="5">
        <text>uridine(54) in tRNA + S-adenosyl-L-methionine = 5-methyluridine(54) in tRNA + S-adenosyl-L-homocysteine + H(+)</text>
        <dbReference type="Rhea" id="RHEA:42712"/>
        <dbReference type="Rhea" id="RHEA-COMP:10167"/>
        <dbReference type="Rhea" id="RHEA-COMP:10193"/>
        <dbReference type="ChEBI" id="CHEBI:15378"/>
        <dbReference type="ChEBI" id="CHEBI:57856"/>
        <dbReference type="ChEBI" id="CHEBI:59789"/>
        <dbReference type="ChEBI" id="CHEBI:65315"/>
        <dbReference type="ChEBI" id="CHEBI:74447"/>
        <dbReference type="EC" id="2.1.1.35"/>
    </reaction>
    <physiologicalReaction direction="left-to-right" evidence="5">
        <dbReference type="Rhea" id="RHEA:42713"/>
    </physiologicalReaction>
</comment>
<proteinExistence type="inferred from homology"/>
<dbReference type="Gene3D" id="3.40.50.150">
    <property type="entry name" value="Vaccinia Virus protein VP39"/>
    <property type="match status" value="1"/>
</dbReference>
<accession>A0ABM1JA07</accession>